<evidence type="ECO:0000256" key="1">
    <source>
        <dbReference type="ARBA" id="ARBA00022737"/>
    </source>
</evidence>
<dbReference type="Proteomes" id="UP000076079">
    <property type="component" value="Chromosome"/>
</dbReference>
<keyword evidence="3" id="KW-0812">Transmembrane</keyword>
<reference evidence="5" key="2">
    <citation type="submission" date="2016-04" db="EMBL/GenBank/DDBJ databases">
        <title>First Complete Genome Sequence of a Subdivision 6 Acidobacterium.</title>
        <authorList>
            <person name="Huang S."/>
            <person name="Vieira S."/>
            <person name="Bunk B."/>
            <person name="Riedel T."/>
            <person name="Sproeer C."/>
            <person name="Overmann J."/>
        </authorList>
    </citation>
    <scope>NUCLEOTIDE SEQUENCE [LARGE SCALE GENOMIC DNA]</scope>
    <source>
        <strain evidence="5">DSM 100886 HEG_-6_39</strain>
    </source>
</reference>
<dbReference type="AlphaFoldDB" id="A0A143PG27"/>
<feature type="transmembrane region" description="Helical" evidence="3">
    <location>
        <begin position="297"/>
        <end position="316"/>
    </location>
</feature>
<gene>
    <name evidence="4" type="ORF">LuPra_00370</name>
</gene>
<name>A0A143PG27_LUTPR</name>
<protein>
    <recommendedName>
        <fullName evidence="6">Glycosyltransferase RgtA/B/C/D-like domain-containing protein</fullName>
    </recommendedName>
</protein>
<keyword evidence="1" id="KW-0677">Repeat</keyword>
<feature type="transmembrane region" description="Helical" evidence="3">
    <location>
        <begin position="356"/>
        <end position="375"/>
    </location>
</feature>
<reference evidence="4 5" key="1">
    <citation type="journal article" date="2016" name="Genome Announc.">
        <title>First Complete Genome Sequence of a Subdivision 6 Acidobacterium Strain.</title>
        <authorList>
            <person name="Huang S."/>
            <person name="Vieira S."/>
            <person name="Bunk B."/>
            <person name="Riedel T."/>
            <person name="Sproer C."/>
            <person name="Overmann J."/>
        </authorList>
    </citation>
    <scope>NUCLEOTIDE SEQUENCE [LARGE SCALE GENOMIC DNA]</scope>
    <source>
        <strain evidence="5">DSM 100886 HEG_-6_39</strain>
    </source>
</reference>
<dbReference type="InterPro" id="IPR052346">
    <property type="entry name" value="O-mannosyl-transferase_TMTC"/>
</dbReference>
<keyword evidence="2" id="KW-0802">TPR repeat</keyword>
<feature type="transmembrane region" description="Helical" evidence="3">
    <location>
        <begin position="262"/>
        <end position="285"/>
    </location>
</feature>
<keyword evidence="3" id="KW-1133">Transmembrane helix</keyword>
<evidence type="ECO:0000256" key="3">
    <source>
        <dbReference type="SAM" id="Phobius"/>
    </source>
</evidence>
<dbReference type="STRING" id="1855912.LuPra_00370"/>
<accession>A0A143PG27</accession>
<feature type="transmembrane region" description="Helical" evidence="3">
    <location>
        <begin position="226"/>
        <end position="250"/>
    </location>
</feature>
<dbReference type="OrthoDB" id="9797765at2"/>
<feature type="transmembrane region" description="Helical" evidence="3">
    <location>
        <begin position="21"/>
        <end position="42"/>
    </location>
</feature>
<feature type="transmembrane region" description="Helical" evidence="3">
    <location>
        <begin position="99"/>
        <end position="120"/>
    </location>
</feature>
<feature type="transmembrane region" description="Helical" evidence="3">
    <location>
        <begin position="155"/>
        <end position="173"/>
    </location>
</feature>
<organism evidence="4 5">
    <name type="scientific">Luteitalea pratensis</name>
    <dbReference type="NCBI Taxonomy" id="1855912"/>
    <lineage>
        <taxon>Bacteria</taxon>
        <taxon>Pseudomonadati</taxon>
        <taxon>Acidobacteriota</taxon>
        <taxon>Vicinamibacteria</taxon>
        <taxon>Vicinamibacterales</taxon>
        <taxon>Vicinamibacteraceae</taxon>
        <taxon>Luteitalea</taxon>
    </lineage>
</organism>
<dbReference type="PANTHER" id="PTHR44227">
    <property type="match status" value="1"/>
</dbReference>
<dbReference type="EMBL" id="CP015136">
    <property type="protein sequence ID" value="AMY07203.1"/>
    <property type="molecule type" value="Genomic_DNA"/>
</dbReference>
<dbReference type="KEGG" id="abac:LuPra_00370"/>
<proteinExistence type="predicted"/>
<keyword evidence="3" id="KW-0472">Membrane</keyword>
<evidence type="ECO:0008006" key="6">
    <source>
        <dbReference type="Google" id="ProtNLM"/>
    </source>
</evidence>
<evidence type="ECO:0000313" key="5">
    <source>
        <dbReference type="Proteomes" id="UP000076079"/>
    </source>
</evidence>
<sequence length="510" mass="54712">MHTNHSAMECTIFSRFRRRSPSAFVALIAVAAFSAALPNGWLGDDTALLEERLASASFSTFSSYFSEGYWGDLHSGGLFRPLSLVLLGLQRIAFGLSPEFYRCVTLILHAACSVMVAAWLRRSVPQAAAVFGAVLFATHPVHAEAVATVYGQQDVWAALFFLAALLASPPVAARSARFRSIAAGLFLLLSLLCKEQGVLLPLLVFVERRLSEERGGEKHALTAGPAFWFAVALTIYALLRVHALGAALVPAGEASIAFGYPWWARVHLVVATVGTYVRLLIIPVGQTTYYGHLRSSILGLPVVEALVLAAALVGLLELRKRLDRQIVALASVILLVTLLPVANVIPIGMVVGERCLYLPVLSISLLAAAACVRFAPTRTAARAAVCALALAGIAASARVVHQWRSPLAHWEATVASHPTSPMAQARLALLLLQDGSGENEAGTREDRIDRAETASQRAILLNHRSPEAWGAACIVAVVRGDCERARTAGAQAEALGFRDVDLQPLLERCW</sequence>
<feature type="transmembrane region" description="Helical" evidence="3">
    <location>
        <begin position="328"/>
        <end position="350"/>
    </location>
</feature>
<evidence type="ECO:0000256" key="2">
    <source>
        <dbReference type="ARBA" id="ARBA00022803"/>
    </source>
</evidence>
<evidence type="ECO:0000313" key="4">
    <source>
        <dbReference type="EMBL" id="AMY07203.1"/>
    </source>
</evidence>
<keyword evidence="5" id="KW-1185">Reference proteome</keyword>
<dbReference type="PANTHER" id="PTHR44227:SF3">
    <property type="entry name" value="PROTEIN O-MANNOSYL-TRANSFERASE TMTC4"/>
    <property type="match status" value="1"/>
</dbReference>
<feature type="transmembrane region" description="Helical" evidence="3">
    <location>
        <begin position="127"/>
        <end position="143"/>
    </location>
</feature>
<feature type="transmembrane region" description="Helical" evidence="3">
    <location>
        <begin position="185"/>
        <end position="206"/>
    </location>
</feature>